<dbReference type="PANTHER" id="PTHR43788">
    <property type="entry name" value="DNA2/NAM7 HELICASE FAMILY MEMBER"/>
    <property type="match status" value="1"/>
</dbReference>
<dbReference type="CDD" id="cd18809">
    <property type="entry name" value="SF1_C_RecD"/>
    <property type="match status" value="1"/>
</dbReference>
<dbReference type="Pfam" id="PF13604">
    <property type="entry name" value="AAA_30"/>
    <property type="match status" value="1"/>
</dbReference>
<evidence type="ECO:0000313" key="3">
    <source>
        <dbReference type="Proteomes" id="UP000297225"/>
    </source>
</evidence>
<dbReference type="InterPro" id="IPR027417">
    <property type="entry name" value="P-loop_NTPase"/>
</dbReference>
<gene>
    <name evidence="2" type="ORF">E4P47_00540</name>
</gene>
<comment type="caution">
    <text evidence="2">The sequence shown here is derived from an EMBL/GenBank/DDBJ whole genome shotgun (WGS) entry which is preliminary data.</text>
</comment>
<reference evidence="2 3" key="1">
    <citation type="submission" date="2019-03" db="EMBL/GenBank/DDBJ databases">
        <title>Porphyromonas levii Isolated from the Uterus of Dairy Cows.</title>
        <authorList>
            <person name="Francis A.M."/>
        </authorList>
    </citation>
    <scope>NUCLEOTIDE SEQUENCE [LARGE SCALE GENOMIC DNA]</scope>
    <source>
        <strain evidence="2 3">AF5678</strain>
    </source>
</reference>
<dbReference type="Gene3D" id="3.40.50.300">
    <property type="entry name" value="P-loop containing nucleotide triphosphate hydrolases"/>
    <property type="match status" value="2"/>
</dbReference>
<protein>
    <recommendedName>
        <fullName evidence="1">UvrD-like helicase C-terminal domain-containing protein</fullName>
    </recommendedName>
</protein>
<dbReference type="Proteomes" id="UP000297225">
    <property type="component" value="Unassembled WGS sequence"/>
</dbReference>
<evidence type="ECO:0000313" key="2">
    <source>
        <dbReference type="EMBL" id="TFH97316.1"/>
    </source>
</evidence>
<evidence type="ECO:0000259" key="1">
    <source>
        <dbReference type="Pfam" id="PF13538"/>
    </source>
</evidence>
<dbReference type="SUPFAM" id="SSF52540">
    <property type="entry name" value="P-loop containing nucleoside triphosphate hydrolases"/>
    <property type="match status" value="1"/>
</dbReference>
<dbReference type="RefSeq" id="WP_134849503.1">
    <property type="nucleotide sequence ID" value="NZ_CP197400.1"/>
</dbReference>
<organism evidence="2 3">
    <name type="scientific">Porphyromonas levii</name>
    <dbReference type="NCBI Taxonomy" id="28114"/>
    <lineage>
        <taxon>Bacteria</taxon>
        <taxon>Pseudomonadati</taxon>
        <taxon>Bacteroidota</taxon>
        <taxon>Bacteroidia</taxon>
        <taxon>Bacteroidales</taxon>
        <taxon>Porphyromonadaceae</taxon>
        <taxon>Porphyromonas</taxon>
    </lineage>
</organism>
<feature type="domain" description="UvrD-like helicase C-terminal" evidence="1">
    <location>
        <begin position="417"/>
        <end position="467"/>
    </location>
</feature>
<sequence>MTHNRLQIADYFGFKPTLSQQTVIEELQNFLSDPTEHSIFLLRGYAGTGKSSLIGALSRMLQDHHSPQMLLAPTGRAAKVLEHYCGLPAFTIHRTIYRQRVSSEGVIYEINFNKHQPGTLYIIDEASMINNSSDGFGTFGSGHLLDDLTDFCFSIEGSKILLIGDDAQLPPVGTELSPSLNPDYLLGYCSVLYQGVLKDIVRQEKGGEIVYLSYLLRGRILDLQQGKDWSEPLLPMPEPGGEVEIISGYDLPELVEDSYRRVGQEETLLVTRSNRDAEEYNKAIRNRSLYYDEEIVPGENLMVVRNNYLYQPVDSQGNATSNFLANGEILKVLGTRREQELHGFTFREAELQDTSGDFISAQLLMDSLFTQAPALTKEQRQVLYEGVCSDYPHITNRRDLYLKLRQDPYLNALQVKYAYAMTCHKAQGGQWKEVYLSFGYLTPEMINLSFCRWLYTAMTRATEKLYILNPPSFIFGDLEQ</sequence>
<proteinExistence type="predicted"/>
<keyword evidence="3" id="KW-1185">Reference proteome</keyword>
<dbReference type="AlphaFoldDB" id="A0A4Y8WTE7"/>
<dbReference type="EMBL" id="SPNC01000004">
    <property type="protein sequence ID" value="TFH97316.1"/>
    <property type="molecule type" value="Genomic_DNA"/>
</dbReference>
<accession>A0A4Y8WTE7</accession>
<dbReference type="InterPro" id="IPR027785">
    <property type="entry name" value="UvrD-like_helicase_C"/>
</dbReference>
<dbReference type="STRING" id="1122973.GCA_000379925_00443"/>
<name>A0A4Y8WTE7_9PORP</name>
<dbReference type="InterPro" id="IPR050534">
    <property type="entry name" value="Coronavir_polyprotein_1ab"/>
</dbReference>
<dbReference type="OrthoDB" id="9803432at2"/>
<dbReference type="Pfam" id="PF13538">
    <property type="entry name" value="UvrD_C_2"/>
    <property type="match status" value="1"/>
</dbReference>